<evidence type="ECO:0000256" key="5">
    <source>
        <dbReference type="ARBA" id="ARBA00023204"/>
    </source>
</evidence>
<dbReference type="InterPro" id="IPR000085">
    <property type="entry name" value="RuvA"/>
</dbReference>
<dbReference type="Pfam" id="PF07499">
    <property type="entry name" value="RuvA_C"/>
    <property type="match status" value="1"/>
</dbReference>
<dbReference type="AlphaFoldDB" id="A0A1W6UJA2"/>
<dbReference type="GO" id="GO:0005737">
    <property type="term" value="C:cytoplasm"/>
    <property type="evidence" value="ECO:0007669"/>
    <property type="project" value="UniProtKB-SubCell"/>
</dbReference>
<sequence>MPEKGATVKIDWMSIQFFIILSQIHFQRVFIVIGRLRGILIEKQPPEVLIEVNGIGYEVQMPMSCFYELPNVGEEAIIYTHFVVREDAQLLYGFNTVKERALFREVIKANGVGPKLGLGILSGMTATQFVTCVEHEDVSTLVKLPGVGKKTAERLVVEMKDRLKGWGAGDLFTPFTDAAPADSSATSNNAEEEAISALLALGYKPTQASKVVSQIAKPDMSSEQMIREALKSMV</sequence>
<dbReference type="FunFam" id="2.40.50.140:FF:000083">
    <property type="entry name" value="Holliday junction ATP-dependent DNA helicase RuvA"/>
    <property type="match status" value="1"/>
</dbReference>
<feature type="domain" description="Helix-hairpin-helix DNA-binding motif class 1" evidence="7">
    <location>
        <begin position="139"/>
        <end position="158"/>
    </location>
</feature>
<dbReference type="InterPro" id="IPR003583">
    <property type="entry name" value="Hlx-hairpin-Hlx_DNA-bd_motif"/>
</dbReference>
<comment type="function">
    <text evidence="6">The RuvA-RuvB-RuvC complex processes Holliday junction (HJ) DNA during genetic recombination and DNA repair, while the RuvA-RuvB complex plays an important role in the rescue of blocked DNA replication forks via replication fork reversal (RFR). RuvA specifically binds to HJ cruciform DNA, conferring on it an open structure. The RuvB hexamer acts as an ATP-dependent pump, pulling dsDNA into and through the RuvAB complex. HJ branch migration allows RuvC to scan DNA until it finds its consensus sequence, where it cleaves and resolves the cruciform DNA.</text>
</comment>
<dbReference type="SUPFAM" id="SSF50249">
    <property type="entry name" value="Nucleic acid-binding proteins"/>
    <property type="match status" value="1"/>
</dbReference>
<dbReference type="SUPFAM" id="SSF47781">
    <property type="entry name" value="RuvA domain 2-like"/>
    <property type="match status" value="1"/>
</dbReference>
<evidence type="ECO:0000256" key="6">
    <source>
        <dbReference type="HAMAP-Rule" id="MF_00031"/>
    </source>
</evidence>
<keyword evidence="4 6" id="KW-0233">DNA recombination</keyword>
<keyword evidence="8" id="KW-0547">Nucleotide-binding</keyword>
<dbReference type="InterPro" id="IPR012340">
    <property type="entry name" value="NA-bd_OB-fold"/>
</dbReference>
<dbReference type="NCBIfam" id="TIGR00084">
    <property type="entry name" value="ruvA"/>
    <property type="match status" value="1"/>
</dbReference>
<protein>
    <recommendedName>
        <fullName evidence="6">Holliday junction branch migration complex subunit RuvA</fullName>
    </recommendedName>
</protein>
<reference evidence="8" key="1">
    <citation type="submission" date="2016-10" db="EMBL/GenBank/DDBJ databases">
        <title>The High Quality Genome of Vibrio alginolyticus K01M1.</title>
        <authorList>
            <person name="Wendling C."/>
            <person name="Chibani C.M."/>
            <person name="Hertel R."/>
            <person name="Sproer C."/>
            <person name="Bunk B."/>
            <person name="Overmann J."/>
            <person name="Roth O."/>
            <person name="Liesegang H."/>
        </authorList>
    </citation>
    <scope>NUCLEOTIDE SEQUENCE</scope>
    <source>
        <strain evidence="8">K05K4</strain>
    </source>
</reference>
<keyword evidence="2 6" id="KW-0227">DNA damage</keyword>
<evidence type="ECO:0000259" key="7">
    <source>
        <dbReference type="SMART" id="SM00278"/>
    </source>
</evidence>
<keyword evidence="1 6" id="KW-0963">Cytoplasm</keyword>
<dbReference type="SMART" id="SM00278">
    <property type="entry name" value="HhH1"/>
    <property type="match status" value="2"/>
</dbReference>
<dbReference type="GO" id="GO:0009378">
    <property type="term" value="F:four-way junction helicase activity"/>
    <property type="evidence" value="ECO:0007669"/>
    <property type="project" value="InterPro"/>
</dbReference>
<dbReference type="EMBL" id="CP017902">
    <property type="protein sequence ID" value="ARP17903.1"/>
    <property type="molecule type" value="Genomic_DNA"/>
</dbReference>
<dbReference type="GO" id="GO:0006281">
    <property type="term" value="P:DNA repair"/>
    <property type="evidence" value="ECO:0007669"/>
    <property type="project" value="UniProtKB-UniRule"/>
</dbReference>
<evidence type="ECO:0000313" key="8">
    <source>
        <dbReference type="EMBL" id="ARP17903.1"/>
    </source>
</evidence>
<dbReference type="GO" id="GO:0009432">
    <property type="term" value="P:SOS response"/>
    <property type="evidence" value="ECO:0007669"/>
    <property type="project" value="UniProtKB-ARBA"/>
</dbReference>
<feature type="region of interest" description="Domain III" evidence="6">
    <location>
        <begin position="186"/>
        <end position="234"/>
    </location>
</feature>
<keyword evidence="5 6" id="KW-0234">DNA repair</keyword>
<feature type="domain" description="Helix-hairpin-helix DNA-binding motif class 1" evidence="7">
    <location>
        <begin position="104"/>
        <end position="123"/>
    </location>
</feature>
<dbReference type="HAMAP" id="MF_00031">
    <property type="entry name" value="DNA_HJ_migration_RuvA"/>
    <property type="match status" value="1"/>
</dbReference>
<comment type="subunit">
    <text evidence="6">Homotetramer. Forms an RuvA(8)-RuvB(12)-Holliday junction (HJ) complex. HJ DNA is sandwiched between 2 RuvA tetramers; dsDNA enters through RuvA and exits via RuvB. An RuvB hexamer assembles on each DNA strand where it exits the tetramer. Each RuvB hexamer is contacted by two RuvA subunits (via domain III) on 2 adjacent RuvB subunits; this complex drives branch migration. In the full resolvosome a probable DNA-RuvA(4)-RuvB(12)-RuvC(2) complex forms which resolves the HJ.</text>
</comment>
<dbReference type="Gene3D" id="1.10.8.10">
    <property type="entry name" value="DNA helicase RuvA subunit, C-terminal domain"/>
    <property type="match status" value="1"/>
</dbReference>
<comment type="domain">
    <text evidence="6">Has three domains with a flexible linker between the domains II and III and assumes an 'L' shape. Domain III is highly mobile and contacts RuvB.</text>
</comment>
<evidence type="ECO:0000256" key="1">
    <source>
        <dbReference type="ARBA" id="ARBA00022490"/>
    </source>
</evidence>
<dbReference type="InterPro" id="IPR013849">
    <property type="entry name" value="DNA_helicase_Holl-junc_RuvA_I"/>
</dbReference>
<keyword evidence="3 6" id="KW-0238">DNA-binding</keyword>
<dbReference type="GO" id="GO:0005524">
    <property type="term" value="F:ATP binding"/>
    <property type="evidence" value="ECO:0007669"/>
    <property type="project" value="InterPro"/>
</dbReference>
<comment type="similarity">
    <text evidence="6">Belongs to the RuvA family.</text>
</comment>
<dbReference type="Gene3D" id="1.10.150.20">
    <property type="entry name" value="5' to 3' exonuclease, C-terminal subdomain"/>
    <property type="match status" value="1"/>
</dbReference>
<dbReference type="InterPro" id="IPR036267">
    <property type="entry name" value="RuvA_C_sf"/>
</dbReference>
<keyword evidence="8" id="KW-0378">Hydrolase</keyword>
<evidence type="ECO:0000256" key="2">
    <source>
        <dbReference type="ARBA" id="ARBA00022763"/>
    </source>
</evidence>
<comment type="caution">
    <text evidence="6">Lacks conserved residue(s) required for the propagation of feature annotation.</text>
</comment>
<dbReference type="CDD" id="cd14332">
    <property type="entry name" value="UBA_RuvA_C"/>
    <property type="match status" value="1"/>
</dbReference>
<dbReference type="SUPFAM" id="SSF46929">
    <property type="entry name" value="DNA helicase RuvA subunit, C-terminal domain"/>
    <property type="match status" value="1"/>
</dbReference>
<dbReference type="Pfam" id="PF14520">
    <property type="entry name" value="HHH_5"/>
    <property type="match status" value="1"/>
</dbReference>
<dbReference type="GO" id="GO:0000400">
    <property type="term" value="F:four-way junction DNA binding"/>
    <property type="evidence" value="ECO:0007669"/>
    <property type="project" value="UniProtKB-UniRule"/>
</dbReference>
<dbReference type="InterPro" id="IPR011114">
    <property type="entry name" value="RuvA_C"/>
</dbReference>
<gene>
    <name evidence="6 8" type="primary">ruvA</name>
    <name evidence="8" type="ORF">K05K4_10620</name>
</gene>
<dbReference type="FunFam" id="1.10.8.10:FF:000008">
    <property type="entry name" value="Holliday junction ATP-dependent DNA helicase RuvA"/>
    <property type="match status" value="1"/>
</dbReference>
<dbReference type="GO" id="GO:0016787">
    <property type="term" value="F:hydrolase activity"/>
    <property type="evidence" value="ECO:0007669"/>
    <property type="project" value="UniProtKB-KW"/>
</dbReference>
<dbReference type="GO" id="GO:0006310">
    <property type="term" value="P:DNA recombination"/>
    <property type="evidence" value="ECO:0007669"/>
    <property type="project" value="UniProtKB-UniRule"/>
</dbReference>
<keyword evidence="8" id="KW-0067">ATP-binding</keyword>
<proteinExistence type="inferred from homology"/>
<name>A0A1W6UJA2_VIBAL</name>
<dbReference type="GO" id="GO:0048476">
    <property type="term" value="C:Holliday junction resolvase complex"/>
    <property type="evidence" value="ECO:0007669"/>
    <property type="project" value="UniProtKB-UniRule"/>
</dbReference>
<dbReference type="Gene3D" id="2.40.50.140">
    <property type="entry name" value="Nucleic acid-binding proteins"/>
    <property type="match status" value="1"/>
</dbReference>
<evidence type="ECO:0000256" key="3">
    <source>
        <dbReference type="ARBA" id="ARBA00023125"/>
    </source>
</evidence>
<organism evidence="8">
    <name type="scientific">Vibrio alginolyticus</name>
    <dbReference type="NCBI Taxonomy" id="663"/>
    <lineage>
        <taxon>Bacteria</taxon>
        <taxon>Pseudomonadati</taxon>
        <taxon>Pseudomonadota</taxon>
        <taxon>Gammaproteobacteria</taxon>
        <taxon>Vibrionales</taxon>
        <taxon>Vibrionaceae</taxon>
        <taxon>Vibrio</taxon>
    </lineage>
</organism>
<dbReference type="InterPro" id="IPR010994">
    <property type="entry name" value="RuvA_2-like"/>
</dbReference>
<evidence type="ECO:0000256" key="4">
    <source>
        <dbReference type="ARBA" id="ARBA00023172"/>
    </source>
</evidence>
<dbReference type="Pfam" id="PF01330">
    <property type="entry name" value="RuvA_N"/>
    <property type="match status" value="1"/>
</dbReference>
<accession>A0A1W6UJA2</accession>
<feature type="region of interest" description="Domain I" evidence="6">
    <location>
        <begin position="32"/>
        <end position="95"/>
    </location>
</feature>
<comment type="subcellular location">
    <subcellularLocation>
        <location evidence="6">Cytoplasm</location>
    </subcellularLocation>
</comment>
<dbReference type="GO" id="GO:0009379">
    <property type="term" value="C:Holliday junction helicase complex"/>
    <property type="evidence" value="ECO:0007669"/>
    <property type="project" value="InterPro"/>
</dbReference>
<keyword evidence="8" id="KW-0347">Helicase</keyword>